<dbReference type="AlphaFoldDB" id="A0A5A8D6N2"/>
<feature type="region of interest" description="Disordered" evidence="1">
    <location>
        <begin position="89"/>
        <end position="138"/>
    </location>
</feature>
<dbReference type="Proteomes" id="UP000325113">
    <property type="component" value="Unassembled WGS sequence"/>
</dbReference>
<feature type="compositionally biased region" description="Polar residues" evidence="1">
    <location>
        <begin position="116"/>
        <end position="138"/>
    </location>
</feature>
<accession>A0A5A8D6N2</accession>
<evidence type="ECO:0000313" key="3">
    <source>
        <dbReference type="EMBL" id="KAA0160589.1"/>
    </source>
</evidence>
<evidence type="ECO:0000256" key="1">
    <source>
        <dbReference type="SAM" id="MobiDB-lite"/>
    </source>
</evidence>
<protein>
    <submittedName>
        <fullName evidence="3">Uncharacterized protein</fullName>
    </submittedName>
</protein>
<name>A0A5A8D6N2_CAFRO</name>
<dbReference type="EMBL" id="VLTO01000154">
    <property type="protein sequence ID" value="KAA0160589.1"/>
    <property type="molecule type" value="Genomic_DNA"/>
</dbReference>
<keyword evidence="6" id="KW-1185">Reference proteome</keyword>
<sequence length="138" mass="14192">MMGGTEPSLPIGFSVPSLPAPGVAAWTVQVDDAAADSLLREVGARRPSQPFLVAAVHPAAVCIAEVRELSKAGLGWALTLAPRAFLHSGKPSHGSFMKDEPLWPSAAGHSRAEWQHSGTPIQSAADEGQSTTGSTASA</sequence>
<dbReference type="EMBL" id="VLTM01000040">
    <property type="protein sequence ID" value="KAA0160849.1"/>
    <property type="molecule type" value="Genomic_DNA"/>
</dbReference>
<evidence type="ECO:0000313" key="7">
    <source>
        <dbReference type="Proteomes" id="UP000325113"/>
    </source>
</evidence>
<evidence type="ECO:0000313" key="5">
    <source>
        <dbReference type="Proteomes" id="UP000322899"/>
    </source>
</evidence>
<evidence type="ECO:0000313" key="6">
    <source>
        <dbReference type="Proteomes" id="UP000323011"/>
    </source>
</evidence>
<dbReference type="Proteomes" id="UP000323011">
    <property type="component" value="Unassembled WGS sequence"/>
</dbReference>
<dbReference type="Proteomes" id="UP000322899">
    <property type="component" value="Unassembled WGS sequence"/>
</dbReference>
<gene>
    <name evidence="3" type="ORF">FNF27_08242</name>
    <name evidence="2" type="ORF">FNF29_08041</name>
    <name evidence="4" type="ORF">FNF31_04107</name>
</gene>
<dbReference type="EMBL" id="VLTN01000086">
    <property type="protein sequence ID" value="KAA0146465.1"/>
    <property type="molecule type" value="Genomic_DNA"/>
</dbReference>
<comment type="caution">
    <text evidence="3">The sequence shown here is derived from an EMBL/GenBank/DDBJ whole genome shotgun (WGS) entry which is preliminary data.</text>
</comment>
<proteinExistence type="predicted"/>
<organism evidence="3 5">
    <name type="scientific">Cafeteria roenbergensis</name>
    <name type="common">Marine flagellate</name>
    <dbReference type="NCBI Taxonomy" id="33653"/>
    <lineage>
        <taxon>Eukaryota</taxon>
        <taxon>Sar</taxon>
        <taxon>Stramenopiles</taxon>
        <taxon>Bigyra</taxon>
        <taxon>Opalozoa</taxon>
        <taxon>Bicosoecida</taxon>
        <taxon>Cafeteriaceae</taxon>
        <taxon>Cafeteria</taxon>
    </lineage>
</organism>
<evidence type="ECO:0000313" key="2">
    <source>
        <dbReference type="EMBL" id="KAA0146465.1"/>
    </source>
</evidence>
<reference evidence="5 6" key="1">
    <citation type="submission" date="2019-07" db="EMBL/GenBank/DDBJ databases">
        <title>Genomes of Cafeteria roenbergensis.</title>
        <authorList>
            <person name="Fischer M.G."/>
            <person name="Hackl T."/>
            <person name="Roman M."/>
        </authorList>
    </citation>
    <scope>NUCLEOTIDE SEQUENCE [LARGE SCALE GENOMIC DNA]</scope>
    <source>
        <strain evidence="2 6">BVI</strain>
        <strain evidence="4 7">Cflag</strain>
        <strain evidence="3 5">E4-10P</strain>
    </source>
</reference>
<evidence type="ECO:0000313" key="4">
    <source>
        <dbReference type="EMBL" id="KAA0160849.1"/>
    </source>
</evidence>